<evidence type="ECO:0008006" key="2">
    <source>
        <dbReference type="Google" id="ProtNLM"/>
    </source>
</evidence>
<protein>
    <recommendedName>
        <fullName evidence="2">Rhamnan synthesis protein F</fullName>
    </recommendedName>
</protein>
<evidence type="ECO:0000313" key="1">
    <source>
        <dbReference type="EMBL" id="AAT91804.1"/>
    </source>
</evidence>
<accession>Q692K5</accession>
<dbReference type="AlphaFoldDB" id="Q692K5"/>
<dbReference type="Pfam" id="PF05045">
    <property type="entry name" value="RgpF"/>
    <property type="match status" value="1"/>
</dbReference>
<organism evidence="1">
    <name type="scientific">Yersinia enterocolitica</name>
    <dbReference type="NCBI Taxonomy" id="630"/>
    <lineage>
        <taxon>Bacteria</taxon>
        <taxon>Pseudomonadati</taxon>
        <taxon>Pseudomonadota</taxon>
        <taxon>Gammaproteobacteria</taxon>
        <taxon>Enterobacterales</taxon>
        <taxon>Yersiniaceae</taxon>
        <taxon>Yersinia</taxon>
    </lineage>
</organism>
<name>Q692K5_YEREN</name>
<sequence>MLVILCVKRGSKMDLLSYFSMIKLKQQVNKDRVRVDFLYNHPFRFICISLIKPFRRIYRFIKYQKLSNLVLSQKPAGKYNSSGFIDISKLDENNNIYSINLLLSEKNKHVSNDGSFELNKIKPNTDNKKLIIVHAFYQREAEEIFNRLVAFTDYDIVITSPYNNIICKAKEILGQERVIGFIMPNYGRDILPFLICLQLIVIEKYEYFVKVHTKRSQHLNDNGAWFNNNLDYLVGNKNATDGLFSIMSDDEPQIYGEYILPIQDHIANNIHWLTYLLEKEPASVEASFIPGTMFIGNRAFLVLIRDLQLHLFQIEKENGQLDGCCVHAIERYFGYIASVNGGKCCSIETLIMNGMFHK</sequence>
<dbReference type="EMBL" id="AY653208">
    <property type="protein sequence ID" value="AAT91804.1"/>
    <property type="molecule type" value="Genomic_DNA"/>
</dbReference>
<dbReference type="InterPro" id="IPR007739">
    <property type="entry name" value="RgpF"/>
</dbReference>
<proteinExistence type="predicted"/>
<reference evidence="1" key="1">
    <citation type="submission" date="2004-06" db="EMBL/GenBank/DDBJ databases">
        <title>LPS genes of a serotype O:5 strain of Yersinia enterocolitica biotype 1A.</title>
        <authorList>
            <person name="Tennant S.M."/>
            <person name="Joe A."/>
            <person name="Robins-Browne R.M."/>
        </authorList>
    </citation>
    <scope>NUCLEOTIDE SEQUENCE</scope>
    <source>
        <strain evidence="1">T83</strain>
    </source>
</reference>